<accession>A0A8J6BIH9</accession>
<dbReference type="GO" id="GO:0008080">
    <property type="term" value="F:N-acetyltransferase activity"/>
    <property type="evidence" value="ECO:0007669"/>
    <property type="project" value="TreeGrafter"/>
</dbReference>
<reference evidence="3" key="1">
    <citation type="thesis" date="2020" institute="ProQuest LLC" country="789 East Eisenhower Parkway, Ann Arbor, MI, USA">
        <title>Comparative Genomics and Chromosome Evolution.</title>
        <authorList>
            <person name="Mudd A.B."/>
        </authorList>
    </citation>
    <scope>NUCLEOTIDE SEQUENCE</scope>
    <source>
        <strain evidence="3">HN-11 Male</strain>
        <tissue evidence="3">Kidney and liver</tissue>
    </source>
</reference>
<keyword evidence="2" id="KW-0012">Acyltransferase</keyword>
<keyword evidence="4" id="KW-1185">Reference proteome</keyword>
<dbReference type="AlphaFoldDB" id="A0A8J6BIH9"/>
<proteinExistence type="predicted"/>
<dbReference type="InterPro" id="IPR051016">
    <property type="entry name" value="Diverse_Substrate_AcTransf"/>
</dbReference>
<comment type="caution">
    <text evidence="3">The sequence shown here is derived from an EMBL/GenBank/DDBJ whole genome shotgun (WGS) entry which is preliminary data.</text>
</comment>
<evidence type="ECO:0000313" key="3">
    <source>
        <dbReference type="EMBL" id="KAG9460633.1"/>
    </source>
</evidence>
<dbReference type="OrthoDB" id="7305308at2759"/>
<dbReference type="PANTHER" id="PTHR10545:SF51">
    <property type="entry name" value="THIALYSINE N-EPSILON-ACETYLTRANSFERASE"/>
    <property type="match status" value="1"/>
</dbReference>
<organism evidence="3 4">
    <name type="scientific">Eleutherodactylus coqui</name>
    <name type="common">Puerto Rican coqui</name>
    <dbReference type="NCBI Taxonomy" id="57060"/>
    <lineage>
        <taxon>Eukaryota</taxon>
        <taxon>Metazoa</taxon>
        <taxon>Chordata</taxon>
        <taxon>Craniata</taxon>
        <taxon>Vertebrata</taxon>
        <taxon>Euteleostomi</taxon>
        <taxon>Amphibia</taxon>
        <taxon>Batrachia</taxon>
        <taxon>Anura</taxon>
        <taxon>Neobatrachia</taxon>
        <taxon>Hyloidea</taxon>
        <taxon>Eleutherodactylidae</taxon>
        <taxon>Eleutherodactylinae</taxon>
        <taxon>Eleutherodactylus</taxon>
        <taxon>Eleutherodactylus</taxon>
    </lineage>
</organism>
<name>A0A8J6BIH9_ELECQ</name>
<dbReference type="EMBL" id="WNTK01051527">
    <property type="protein sequence ID" value="KAG9460633.1"/>
    <property type="molecule type" value="Genomic_DNA"/>
</dbReference>
<gene>
    <name evidence="3" type="ORF">GDO78_020552</name>
</gene>
<protein>
    <submittedName>
        <fullName evidence="3">Uncharacterized protein</fullName>
    </submittedName>
</protein>
<evidence type="ECO:0000313" key="4">
    <source>
        <dbReference type="Proteomes" id="UP000770717"/>
    </source>
</evidence>
<keyword evidence="1" id="KW-0808">Transferase</keyword>
<dbReference type="PANTHER" id="PTHR10545">
    <property type="entry name" value="DIAMINE N-ACETYLTRANSFERASE"/>
    <property type="match status" value="1"/>
</dbReference>
<sequence length="73" mass="8347">MAGFRVRAAEAGDCEEIIRMIQELADYEKLSDQVKNTAEDLRRDGFKETSPLFRSLVVESEDEQQQTTGLHIM</sequence>
<evidence type="ECO:0000256" key="1">
    <source>
        <dbReference type="ARBA" id="ARBA00022679"/>
    </source>
</evidence>
<evidence type="ECO:0000256" key="2">
    <source>
        <dbReference type="ARBA" id="ARBA00023315"/>
    </source>
</evidence>
<dbReference type="Proteomes" id="UP000770717">
    <property type="component" value="Unassembled WGS sequence"/>
</dbReference>
<dbReference type="Gene3D" id="3.40.630.30">
    <property type="match status" value="1"/>
</dbReference>